<dbReference type="EMBL" id="MT143710">
    <property type="protein sequence ID" value="QJA43371.1"/>
    <property type="molecule type" value="Genomic_DNA"/>
</dbReference>
<evidence type="ECO:0000313" key="2">
    <source>
        <dbReference type="EMBL" id="QJB03688.1"/>
    </source>
</evidence>
<proteinExistence type="predicted"/>
<evidence type="ECO:0000313" key="1">
    <source>
        <dbReference type="EMBL" id="QJA43371.1"/>
    </source>
</evidence>
<dbReference type="AlphaFoldDB" id="A0A6H1Z7D6"/>
<accession>A0A6H1Z7D6</accession>
<protein>
    <submittedName>
        <fullName evidence="1">Uncharacterized protein</fullName>
    </submittedName>
</protein>
<organism evidence="1">
    <name type="scientific">viral metagenome</name>
    <dbReference type="NCBI Taxonomy" id="1070528"/>
    <lineage>
        <taxon>unclassified sequences</taxon>
        <taxon>metagenomes</taxon>
        <taxon>organismal metagenomes</taxon>
    </lineage>
</organism>
<sequence length="50" mass="5378">MKSPSEDLQLKVLFVTNTLEITAAYLRGDPVDDLYGGPWEEVPAADAPSG</sequence>
<dbReference type="EMBL" id="MT143856">
    <property type="protein sequence ID" value="QJB03688.1"/>
    <property type="molecule type" value="Genomic_DNA"/>
</dbReference>
<reference evidence="1" key="1">
    <citation type="submission" date="2020-03" db="EMBL/GenBank/DDBJ databases">
        <title>The deep terrestrial virosphere.</title>
        <authorList>
            <person name="Holmfeldt K."/>
            <person name="Nilsson E."/>
            <person name="Simone D."/>
            <person name="Lopez-Fernandez M."/>
            <person name="Wu X."/>
            <person name="de Brujin I."/>
            <person name="Lundin D."/>
            <person name="Andersson A."/>
            <person name="Bertilsson S."/>
            <person name="Dopson M."/>
        </authorList>
    </citation>
    <scope>NUCLEOTIDE SEQUENCE</scope>
    <source>
        <strain evidence="1">MM171A00097</strain>
        <strain evidence="2">MM171B00585</strain>
    </source>
</reference>
<gene>
    <name evidence="1" type="ORF">MM171A00097_0018</name>
    <name evidence="2" type="ORF">MM171B00585_0016</name>
</gene>
<name>A0A6H1Z7D6_9ZZZZ</name>